<gene>
    <name evidence="1" type="ORF">III_05199</name>
</gene>
<dbReference type="AlphaFoldDB" id="A0ABC9QWN4"/>
<comment type="caution">
    <text evidence="1">The sequence shown here is derived from an EMBL/GenBank/DDBJ whole genome shotgun (WGS) entry which is preliminary data.</text>
</comment>
<sequence length="131" mass="15131">MSYYYGYGYNQYMYPYQNPYESPRPQFQTHQHTQADIQSHLDQGRRGHCFRGHWAGTDHTFILMGLRSDGTVEIIENGQPGTVHRMDIIGLSYLGVQCPAPQHPPGGGGGHWPPHCHWVQDHWGHWHKVCH</sequence>
<dbReference type="EMBL" id="AHEV01000040">
    <property type="protein sequence ID" value="EJR32140.1"/>
    <property type="molecule type" value="Genomic_DNA"/>
</dbReference>
<organism evidence="1 2">
    <name type="scientific">Bacillus mycoides</name>
    <dbReference type="NCBI Taxonomy" id="1405"/>
    <lineage>
        <taxon>Bacteria</taxon>
        <taxon>Bacillati</taxon>
        <taxon>Bacillota</taxon>
        <taxon>Bacilli</taxon>
        <taxon>Bacillales</taxon>
        <taxon>Bacillaceae</taxon>
        <taxon>Bacillus</taxon>
        <taxon>Bacillus cereus group</taxon>
    </lineage>
</organism>
<dbReference type="RefSeq" id="WP_002169338.1">
    <property type="nucleotide sequence ID" value="NZ_JH792252.1"/>
</dbReference>
<evidence type="ECO:0000313" key="1">
    <source>
        <dbReference type="EMBL" id="EJR32140.1"/>
    </source>
</evidence>
<proteinExistence type="predicted"/>
<accession>A0ABC9QWN4</accession>
<reference evidence="1 2" key="1">
    <citation type="submission" date="2012-04" db="EMBL/GenBank/DDBJ databases">
        <title>The Genome Sequence of Bacillus cereus VD078.</title>
        <authorList>
            <consortium name="The Broad Institute Genome Sequencing Platform"/>
            <consortium name="The Broad Institute Genome Sequencing Center for Infectious Disease"/>
            <person name="Feldgarden M."/>
            <person name="Van der Auwera G.A."/>
            <person name="Mahillon J."/>
            <person name="Duprez V."/>
            <person name="Timmery S."/>
            <person name="Mattelet C."/>
            <person name="Dierick K."/>
            <person name="Sun M."/>
            <person name="Yu Z."/>
            <person name="Zhu L."/>
            <person name="Hu X."/>
            <person name="Shank E.B."/>
            <person name="Swiecicka I."/>
            <person name="Hansen B.M."/>
            <person name="Andrup L."/>
            <person name="Young S.K."/>
            <person name="Zeng Q."/>
            <person name="Gargeya S."/>
            <person name="Fitzgerald M."/>
            <person name="Haas B."/>
            <person name="Abouelleil A."/>
            <person name="Alvarado L."/>
            <person name="Arachchi H.M."/>
            <person name="Berlin A."/>
            <person name="Chapman S.B."/>
            <person name="Goldberg J."/>
            <person name="Griggs A."/>
            <person name="Gujja S."/>
            <person name="Hansen M."/>
            <person name="Howarth C."/>
            <person name="Imamovic A."/>
            <person name="Larimer J."/>
            <person name="McCowen C."/>
            <person name="Montmayeur A."/>
            <person name="Murphy C."/>
            <person name="Neiman D."/>
            <person name="Pearson M."/>
            <person name="Priest M."/>
            <person name="Roberts A."/>
            <person name="Saif S."/>
            <person name="Shea T."/>
            <person name="Sisk P."/>
            <person name="Sykes S."/>
            <person name="Wortman J."/>
            <person name="Nusbaum C."/>
            <person name="Birren B."/>
        </authorList>
    </citation>
    <scope>NUCLEOTIDE SEQUENCE [LARGE SCALE GENOMIC DNA]</scope>
    <source>
        <strain evidence="1 2">VD078</strain>
    </source>
</reference>
<protein>
    <submittedName>
        <fullName evidence="1">Uncharacterized protein</fullName>
    </submittedName>
</protein>
<evidence type="ECO:0000313" key="2">
    <source>
        <dbReference type="Proteomes" id="UP000006976"/>
    </source>
</evidence>
<name>A0ABC9QWN4_BACMY</name>
<dbReference type="Proteomes" id="UP000006976">
    <property type="component" value="Unassembled WGS sequence"/>
</dbReference>